<dbReference type="EMBL" id="JNBS01001915">
    <property type="protein sequence ID" value="OQR97397.1"/>
    <property type="molecule type" value="Genomic_DNA"/>
</dbReference>
<accession>A0A1V9ZHF8</accession>
<keyword evidence="1" id="KW-1133">Transmembrane helix</keyword>
<dbReference type="AlphaFoldDB" id="A0A1V9ZHF8"/>
<reference evidence="2 3" key="1">
    <citation type="journal article" date="2014" name="Genome Biol. Evol.">
        <title>The secreted proteins of Achlya hypogyna and Thraustotheca clavata identify the ancestral oomycete secretome and reveal gene acquisitions by horizontal gene transfer.</title>
        <authorList>
            <person name="Misner I."/>
            <person name="Blouin N."/>
            <person name="Leonard G."/>
            <person name="Richards T.A."/>
            <person name="Lane C.E."/>
        </authorList>
    </citation>
    <scope>NUCLEOTIDE SEQUENCE [LARGE SCALE GENOMIC DNA]</scope>
    <source>
        <strain evidence="2 3">ATCC 34112</strain>
    </source>
</reference>
<keyword evidence="1" id="KW-0472">Membrane</keyword>
<dbReference type="OrthoDB" id="150076at2759"/>
<organism evidence="2 3">
    <name type="scientific">Thraustotheca clavata</name>
    <dbReference type="NCBI Taxonomy" id="74557"/>
    <lineage>
        <taxon>Eukaryota</taxon>
        <taxon>Sar</taxon>
        <taxon>Stramenopiles</taxon>
        <taxon>Oomycota</taxon>
        <taxon>Saprolegniomycetes</taxon>
        <taxon>Saprolegniales</taxon>
        <taxon>Achlyaceae</taxon>
        <taxon>Thraustotheca</taxon>
    </lineage>
</organism>
<evidence type="ECO:0000313" key="2">
    <source>
        <dbReference type="EMBL" id="OQR97397.1"/>
    </source>
</evidence>
<sequence>MRDLCVRVGYLCCSIFSFSGSMFLLCMGTLLRLEPRFLPKAKTPESSSNSCFITAALYAILCVVCAIMWRRKLVMNKISTKDPLPSELFGTTMSYYDWDDSEEVAPLVAKTHSKKSPSIQHL</sequence>
<keyword evidence="3" id="KW-1185">Reference proteome</keyword>
<name>A0A1V9ZHF8_9STRA</name>
<feature type="transmembrane region" description="Helical" evidence="1">
    <location>
        <begin position="7"/>
        <end position="31"/>
    </location>
</feature>
<evidence type="ECO:0000256" key="1">
    <source>
        <dbReference type="SAM" id="Phobius"/>
    </source>
</evidence>
<dbReference type="Proteomes" id="UP000243217">
    <property type="component" value="Unassembled WGS sequence"/>
</dbReference>
<gene>
    <name evidence="2" type="ORF">THRCLA_21940</name>
</gene>
<comment type="caution">
    <text evidence="2">The sequence shown here is derived from an EMBL/GenBank/DDBJ whole genome shotgun (WGS) entry which is preliminary data.</text>
</comment>
<protein>
    <recommendedName>
        <fullName evidence="4">Transmembrane protein</fullName>
    </recommendedName>
</protein>
<evidence type="ECO:0000313" key="3">
    <source>
        <dbReference type="Proteomes" id="UP000243217"/>
    </source>
</evidence>
<feature type="transmembrane region" description="Helical" evidence="1">
    <location>
        <begin position="51"/>
        <end position="69"/>
    </location>
</feature>
<proteinExistence type="predicted"/>
<keyword evidence="1" id="KW-0812">Transmembrane</keyword>
<evidence type="ECO:0008006" key="4">
    <source>
        <dbReference type="Google" id="ProtNLM"/>
    </source>
</evidence>